<evidence type="ECO:0000256" key="1">
    <source>
        <dbReference type="SAM" id="MobiDB-lite"/>
    </source>
</evidence>
<keyword evidence="3" id="KW-1185">Reference proteome</keyword>
<evidence type="ECO:0000313" key="2">
    <source>
        <dbReference type="EMBL" id="CAH8320837.1"/>
    </source>
</evidence>
<name>A0ABC8JBR6_ERUVS</name>
<gene>
    <name evidence="2" type="ORF">ERUC_LOCUS9214</name>
</gene>
<reference evidence="2 3" key="1">
    <citation type="submission" date="2022-03" db="EMBL/GenBank/DDBJ databases">
        <authorList>
            <person name="Macdonald S."/>
            <person name="Ahmed S."/>
            <person name="Newling K."/>
        </authorList>
    </citation>
    <scope>NUCLEOTIDE SEQUENCE [LARGE SCALE GENOMIC DNA]</scope>
</reference>
<dbReference type="AlphaFoldDB" id="A0ABC8JBR6"/>
<protein>
    <submittedName>
        <fullName evidence="2">Uncharacterized protein</fullName>
    </submittedName>
</protein>
<accession>A0ABC8JBR6</accession>
<feature type="region of interest" description="Disordered" evidence="1">
    <location>
        <begin position="77"/>
        <end position="97"/>
    </location>
</feature>
<organism evidence="2 3">
    <name type="scientific">Eruca vesicaria subsp. sativa</name>
    <name type="common">Garden rocket</name>
    <name type="synonym">Eruca sativa</name>
    <dbReference type="NCBI Taxonomy" id="29727"/>
    <lineage>
        <taxon>Eukaryota</taxon>
        <taxon>Viridiplantae</taxon>
        <taxon>Streptophyta</taxon>
        <taxon>Embryophyta</taxon>
        <taxon>Tracheophyta</taxon>
        <taxon>Spermatophyta</taxon>
        <taxon>Magnoliopsida</taxon>
        <taxon>eudicotyledons</taxon>
        <taxon>Gunneridae</taxon>
        <taxon>Pentapetalae</taxon>
        <taxon>rosids</taxon>
        <taxon>malvids</taxon>
        <taxon>Brassicales</taxon>
        <taxon>Brassicaceae</taxon>
        <taxon>Brassiceae</taxon>
        <taxon>Eruca</taxon>
    </lineage>
</organism>
<dbReference type="Proteomes" id="UP001642260">
    <property type="component" value="Unassembled WGS sequence"/>
</dbReference>
<dbReference type="EMBL" id="CAKOAT010094377">
    <property type="protein sequence ID" value="CAH8320837.1"/>
    <property type="molecule type" value="Genomic_DNA"/>
</dbReference>
<proteinExistence type="predicted"/>
<sequence length="97" mass="11537">MLSREEIKQWCSRMFFVRRDVAKVLAVPRRVSQQLDEERRKRHAIMTELDREQSHRQAMELELRNVTTFISNLYPSQFSATQSQPDSETQSPEDPVE</sequence>
<evidence type="ECO:0000313" key="3">
    <source>
        <dbReference type="Proteomes" id="UP001642260"/>
    </source>
</evidence>
<comment type="caution">
    <text evidence="2">The sequence shown here is derived from an EMBL/GenBank/DDBJ whole genome shotgun (WGS) entry which is preliminary data.</text>
</comment>